<sequence length="192" mass="20459">MSTRTSYATASLPISTGPKGSTVYPHHGPFARGSISPPESVASTSATSSGGPSYSYSNTNSVISGSYANSEHGSTASSSNGLASIDLVELLNDHLSGAFDPLPLDKSLAKQAQTSGELNAKRRELLELQALAQRRLAATKANFADGIKAAKEVRRDLEWTQKKVTTLKAKTERKYPAQYRTASQRIPAPVDY</sequence>
<keyword evidence="11" id="KW-1185">Reference proteome</keyword>
<evidence type="ECO:0000256" key="8">
    <source>
        <dbReference type="SAM" id="MobiDB-lite"/>
    </source>
</evidence>
<keyword evidence="6" id="KW-0967">Endosome</keyword>
<dbReference type="Proteomes" id="UP000076632">
    <property type="component" value="Unassembled WGS sequence"/>
</dbReference>
<dbReference type="Pfam" id="PF10241">
    <property type="entry name" value="KxDL"/>
    <property type="match status" value="1"/>
</dbReference>
<evidence type="ECO:0000259" key="9">
    <source>
        <dbReference type="Pfam" id="PF10241"/>
    </source>
</evidence>
<evidence type="ECO:0000256" key="5">
    <source>
        <dbReference type="ARBA" id="ARBA00022448"/>
    </source>
</evidence>
<dbReference type="GO" id="GO:0007032">
    <property type="term" value="P:endosome organization"/>
    <property type="evidence" value="ECO:0007669"/>
    <property type="project" value="TreeGrafter"/>
</dbReference>
<organism evidence="10 11">
    <name type="scientific">Xylona heveae (strain CBS 132557 / TC161)</name>
    <dbReference type="NCBI Taxonomy" id="1328760"/>
    <lineage>
        <taxon>Eukaryota</taxon>
        <taxon>Fungi</taxon>
        <taxon>Dikarya</taxon>
        <taxon>Ascomycota</taxon>
        <taxon>Pezizomycotina</taxon>
        <taxon>Xylonomycetes</taxon>
        <taxon>Xylonales</taxon>
        <taxon>Xylonaceae</taxon>
        <taxon>Xylona</taxon>
    </lineage>
</organism>
<dbReference type="InParanoid" id="A0A165IQE1"/>
<dbReference type="GO" id="GO:0032880">
    <property type="term" value="P:regulation of protein localization"/>
    <property type="evidence" value="ECO:0007669"/>
    <property type="project" value="TreeGrafter"/>
</dbReference>
<feature type="compositionally biased region" description="Polar residues" evidence="8">
    <location>
        <begin position="1"/>
        <end position="14"/>
    </location>
</feature>
<dbReference type="GO" id="GO:0031083">
    <property type="term" value="C:BLOC-1 complex"/>
    <property type="evidence" value="ECO:0007669"/>
    <property type="project" value="TreeGrafter"/>
</dbReference>
<evidence type="ECO:0000313" key="10">
    <source>
        <dbReference type="EMBL" id="KZF25232.1"/>
    </source>
</evidence>
<dbReference type="OMA" id="DRMQDVF"/>
<dbReference type="RefSeq" id="XP_018190787.1">
    <property type="nucleotide sequence ID" value="XM_018330817.1"/>
</dbReference>
<evidence type="ECO:0000256" key="7">
    <source>
        <dbReference type="ARBA" id="ARBA00029808"/>
    </source>
</evidence>
<gene>
    <name evidence="10" type="ORF">L228DRAFT_236353</name>
</gene>
<evidence type="ECO:0000256" key="1">
    <source>
        <dbReference type="ARBA" id="ARBA00002069"/>
    </source>
</evidence>
<dbReference type="InterPro" id="IPR051390">
    <property type="entry name" value="BLOC-1_subunit_KXD1"/>
</dbReference>
<comment type="function">
    <text evidence="1">Component of the biogenesis of lysosome-related organelles complex-1 (BLOC-1) involved in endosomal cargo sorting.</text>
</comment>
<name>A0A165IQE1_XYLHT</name>
<proteinExistence type="inferred from homology"/>
<comment type="similarity">
    <text evidence="3">Belongs to the KXD1 family.</text>
</comment>
<evidence type="ECO:0000256" key="6">
    <source>
        <dbReference type="ARBA" id="ARBA00022753"/>
    </source>
</evidence>
<evidence type="ECO:0000313" key="11">
    <source>
        <dbReference type="Proteomes" id="UP000076632"/>
    </source>
</evidence>
<evidence type="ECO:0000256" key="4">
    <source>
        <dbReference type="ARBA" id="ARBA00016207"/>
    </source>
</evidence>
<dbReference type="PANTHER" id="PTHR37787">
    <property type="entry name" value="BIOGENESIS OF LYSOSOME-RELATED ORGANELLES COMPLEX 1 SUBUNIT KXD1"/>
    <property type="match status" value="1"/>
</dbReference>
<dbReference type="OrthoDB" id="4089816at2759"/>
<feature type="compositionally biased region" description="Low complexity" evidence="8">
    <location>
        <begin position="36"/>
        <end position="55"/>
    </location>
</feature>
<feature type="domain" description="KxDL" evidence="9">
    <location>
        <begin position="95"/>
        <end position="179"/>
    </location>
</feature>
<keyword evidence="5" id="KW-0813">Transport</keyword>
<protein>
    <recommendedName>
        <fullName evidence="4">Biogenesis of lysosome-related organelles complex 1 subunit KXD1</fullName>
    </recommendedName>
    <alternativeName>
        <fullName evidence="7">KxDL homolog</fullName>
    </alternativeName>
</protein>
<dbReference type="GeneID" id="28895954"/>
<evidence type="ECO:0000256" key="3">
    <source>
        <dbReference type="ARBA" id="ARBA00005913"/>
    </source>
</evidence>
<dbReference type="GO" id="GO:0005768">
    <property type="term" value="C:endosome"/>
    <property type="evidence" value="ECO:0007669"/>
    <property type="project" value="UniProtKB-SubCell"/>
</dbReference>
<comment type="subcellular location">
    <subcellularLocation>
        <location evidence="2">Endosome</location>
    </subcellularLocation>
</comment>
<dbReference type="AlphaFoldDB" id="A0A165IQE1"/>
<feature type="region of interest" description="Disordered" evidence="8">
    <location>
        <begin position="1"/>
        <end position="55"/>
    </location>
</feature>
<dbReference type="PANTHER" id="PTHR37787:SF1">
    <property type="entry name" value="BIOGENESIS OF LYSOSOME-RELATED ORGANELLES COMPLEX 1 SUBUNIT KXD1"/>
    <property type="match status" value="1"/>
</dbReference>
<dbReference type="InterPro" id="IPR019371">
    <property type="entry name" value="KxDL_dom"/>
</dbReference>
<accession>A0A165IQE1</accession>
<reference evidence="10 11" key="1">
    <citation type="journal article" date="2016" name="Fungal Biol.">
        <title>The genome of Xylona heveae provides a window into fungal endophytism.</title>
        <authorList>
            <person name="Gazis R."/>
            <person name="Kuo A."/>
            <person name="Riley R."/>
            <person name="LaButti K."/>
            <person name="Lipzen A."/>
            <person name="Lin J."/>
            <person name="Amirebrahimi M."/>
            <person name="Hesse C.N."/>
            <person name="Spatafora J.W."/>
            <person name="Henrissat B."/>
            <person name="Hainaut M."/>
            <person name="Grigoriev I.V."/>
            <person name="Hibbett D.S."/>
        </authorList>
    </citation>
    <scope>NUCLEOTIDE SEQUENCE [LARGE SCALE GENOMIC DNA]</scope>
    <source>
        <strain evidence="10 11">TC161</strain>
    </source>
</reference>
<evidence type="ECO:0000256" key="2">
    <source>
        <dbReference type="ARBA" id="ARBA00004177"/>
    </source>
</evidence>
<dbReference type="EMBL" id="KV407455">
    <property type="protein sequence ID" value="KZF25232.1"/>
    <property type="molecule type" value="Genomic_DNA"/>
</dbReference>